<dbReference type="GO" id="GO:0009435">
    <property type="term" value="P:NAD+ biosynthetic process"/>
    <property type="evidence" value="ECO:0007669"/>
    <property type="project" value="InterPro"/>
</dbReference>
<dbReference type="GO" id="GO:0050661">
    <property type="term" value="F:NADP binding"/>
    <property type="evidence" value="ECO:0007669"/>
    <property type="project" value="InterPro"/>
</dbReference>
<comment type="caution">
    <text evidence="9">The sequence shown here is derived from an EMBL/GenBank/DDBJ whole genome shotgun (WGS) entry which is preliminary data.</text>
</comment>
<dbReference type="PANTHER" id="PTHR31873:SF6">
    <property type="entry name" value="ASPARTATE DEHYDROGENASE DOMAIN-CONTAINING PROTEIN"/>
    <property type="match status" value="1"/>
</dbReference>
<accession>A0A9P4ME47</accession>
<dbReference type="NCBIfam" id="NF009825">
    <property type="entry name" value="PRK13302.1"/>
    <property type="match status" value="1"/>
</dbReference>
<feature type="domain" description="Aspartate dehydrogenase" evidence="7">
    <location>
        <begin position="176"/>
        <end position="263"/>
    </location>
</feature>
<reference evidence="9" key="1">
    <citation type="journal article" date="2020" name="Stud. Mycol.">
        <title>101 Dothideomycetes genomes: a test case for predicting lifestyles and emergence of pathogens.</title>
        <authorList>
            <person name="Haridas S."/>
            <person name="Albert R."/>
            <person name="Binder M."/>
            <person name="Bloem J."/>
            <person name="Labutti K."/>
            <person name="Salamov A."/>
            <person name="Andreopoulos B."/>
            <person name="Baker S."/>
            <person name="Barry K."/>
            <person name="Bills G."/>
            <person name="Bluhm B."/>
            <person name="Cannon C."/>
            <person name="Castanera R."/>
            <person name="Culley D."/>
            <person name="Daum C."/>
            <person name="Ezra D."/>
            <person name="Gonzalez J."/>
            <person name="Henrissat B."/>
            <person name="Kuo A."/>
            <person name="Liang C."/>
            <person name="Lipzen A."/>
            <person name="Lutzoni F."/>
            <person name="Magnuson J."/>
            <person name="Mondo S."/>
            <person name="Nolan M."/>
            <person name="Ohm R."/>
            <person name="Pangilinan J."/>
            <person name="Park H.-J."/>
            <person name="Ramirez L."/>
            <person name="Alfaro M."/>
            <person name="Sun H."/>
            <person name="Tritt A."/>
            <person name="Yoshinaga Y."/>
            <person name="Zwiers L.-H."/>
            <person name="Turgeon B."/>
            <person name="Goodwin S."/>
            <person name="Spatafora J."/>
            <person name="Crous P."/>
            <person name="Grigoriev I."/>
        </authorList>
    </citation>
    <scope>NUCLEOTIDE SEQUENCE</scope>
    <source>
        <strain evidence="9">CBS 133067</strain>
    </source>
</reference>
<dbReference type="EMBL" id="ML978121">
    <property type="protein sequence ID" value="KAF2104112.1"/>
    <property type="molecule type" value="Genomic_DNA"/>
</dbReference>
<dbReference type="AlphaFoldDB" id="A0A9P4ME47"/>
<keyword evidence="10" id="KW-1185">Reference proteome</keyword>
<name>A0A9P4ME47_9PEZI</name>
<keyword evidence="6" id="KW-0520">NAD</keyword>
<dbReference type="InterPro" id="IPR036291">
    <property type="entry name" value="NAD(P)-bd_dom_sf"/>
</dbReference>
<evidence type="ECO:0000256" key="2">
    <source>
        <dbReference type="ARBA" id="ARBA00020169"/>
    </source>
</evidence>
<feature type="domain" description="Aspartate/homoserine dehydrogenase NAD-binding" evidence="8">
    <location>
        <begin position="16"/>
        <end position="127"/>
    </location>
</feature>
<dbReference type="SUPFAM" id="SSF55347">
    <property type="entry name" value="Glyceraldehyde-3-phosphate dehydrogenase-like, C-terminal domain"/>
    <property type="match status" value="1"/>
</dbReference>
<dbReference type="GO" id="GO:0033735">
    <property type="term" value="F:aspartate dehydrogenase [NAD(P)+] activity"/>
    <property type="evidence" value="ECO:0007669"/>
    <property type="project" value="InterPro"/>
</dbReference>
<dbReference type="Proteomes" id="UP000799772">
    <property type="component" value="Unassembled WGS sequence"/>
</dbReference>
<evidence type="ECO:0000256" key="6">
    <source>
        <dbReference type="ARBA" id="ARBA00023027"/>
    </source>
</evidence>
<evidence type="ECO:0000313" key="10">
    <source>
        <dbReference type="Proteomes" id="UP000799772"/>
    </source>
</evidence>
<dbReference type="HAMAP" id="MF_01265">
    <property type="entry name" value="NadX"/>
    <property type="match status" value="1"/>
</dbReference>
<evidence type="ECO:0000259" key="7">
    <source>
        <dbReference type="Pfam" id="PF01958"/>
    </source>
</evidence>
<evidence type="ECO:0000256" key="5">
    <source>
        <dbReference type="ARBA" id="ARBA00023002"/>
    </source>
</evidence>
<evidence type="ECO:0000259" key="8">
    <source>
        <dbReference type="Pfam" id="PF03447"/>
    </source>
</evidence>
<evidence type="ECO:0000256" key="3">
    <source>
        <dbReference type="ARBA" id="ARBA00022642"/>
    </source>
</evidence>
<dbReference type="PIRSF" id="PIRSF005227">
    <property type="entry name" value="Asp_dh_NAD_syn"/>
    <property type="match status" value="1"/>
</dbReference>
<organism evidence="9 10">
    <name type="scientific">Rhizodiscina lignyota</name>
    <dbReference type="NCBI Taxonomy" id="1504668"/>
    <lineage>
        <taxon>Eukaryota</taxon>
        <taxon>Fungi</taxon>
        <taxon>Dikarya</taxon>
        <taxon>Ascomycota</taxon>
        <taxon>Pezizomycotina</taxon>
        <taxon>Dothideomycetes</taxon>
        <taxon>Pleosporomycetidae</taxon>
        <taxon>Aulographales</taxon>
        <taxon>Rhizodiscinaceae</taxon>
        <taxon>Rhizodiscina</taxon>
    </lineage>
</organism>
<comment type="similarity">
    <text evidence="1">Belongs to the L-aspartate dehydrogenase family.</text>
</comment>
<keyword evidence="3" id="KW-0662">Pyridine nucleotide biosynthesis</keyword>
<dbReference type="PANTHER" id="PTHR31873">
    <property type="entry name" value="L-ASPARTATE DEHYDROGENASE-RELATED"/>
    <property type="match status" value="1"/>
</dbReference>
<protein>
    <recommendedName>
        <fullName evidence="2">Aspartate dehydrogenase domain-containing protein</fullName>
    </recommendedName>
</protein>
<gene>
    <name evidence="9" type="ORF">NA57DRAFT_50959</name>
</gene>
<dbReference type="InterPro" id="IPR020626">
    <property type="entry name" value="Asp_DH_prok"/>
</dbReference>
<dbReference type="InterPro" id="IPR002811">
    <property type="entry name" value="Asp_DH"/>
</dbReference>
<dbReference type="InterPro" id="IPR005106">
    <property type="entry name" value="Asp/hSer_DH_NAD-bd"/>
</dbReference>
<dbReference type="Pfam" id="PF03447">
    <property type="entry name" value="NAD_binding_3"/>
    <property type="match status" value="1"/>
</dbReference>
<dbReference type="OrthoDB" id="4310724at2759"/>
<evidence type="ECO:0000313" key="9">
    <source>
        <dbReference type="EMBL" id="KAF2104112.1"/>
    </source>
</evidence>
<evidence type="ECO:0000256" key="1">
    <source>
        <dbReference type="ARBA" id="ARBA00008331"/>
    </source>
</evidence>
<evidence type="ECO:0000256" key="4">
    <source>
        <dbReference type="ARBA" id="ARBA00022857"/>
    </source>
</evidence>
<keyword evidence="5" id="KW-0560">Oxidoreductase</keyword>
<dbReference type="Gene3D" id="3.40.50.720">
    <property type="entry name" value="NAD(P)-binding Rossmann-like Domain"/>
    <property type="match status" value="1"/>
</dbReference>
<dbReference type="SUPFAM" id="SSF51735">
    <property type="entry name" value="NAD(P)-binding Rossmann-fold domains"/>
    <property type="match status" value="1"/>
</dbReference>
<dbReference type="Pfam" id="PF01958">
    <property type="entry name" value="Asp_DH_C"/>
    <property type="match status" value="1"/>
</dbReference>
<keyword evidence="4" id="KW-0521">NADP</keyword>
<sequence length="277" mass="29373">MSQNSFGSVQRVALAGLGAIGLQVARTLDAGKIRGFELAAVAVRDTEKAKKTLSDFQRPPTVLDSVESLAEYADLVVECAPARILPQIVRPFLNAGKTAVVVSCGALLENEDLLQLARDKGGRIIVPTGALIGLDAVAAAAEGTIYSVTMTTRKPVRGLLGAPYLVENNIDIENIQEPMRVFSGTPREAAKGFPANLNVAVAISLAGIGPDKTKLEIWADPKHERNSHYIKVEADSANFSMEIENVPSEANPRTGQITAYSVISCLRKLTAPLAVGS</sequence>
<dbReference type="InterPro" id="IPR011182">
    <property type="entry name" value="L-Asp_DH"/>
</dbReference>
<dbReference type="Gene3D" id="3.30.360.10">
    <property type="entry name" value="Dihydrodipicolinate Reductase, domain 2"/>
    <property type="match status" value="1"/>
</dbReference>
<proteinExistence type="inferred from homology"/>